<feature type="transmembrane region" description="Helical" evidence="7">
    <location>
        <begin position="249"/>
        <end position="270"/>
    </location>
</feature>
<proteinExistence type="inferred from homology"/>
<comment type="subcellular location">
    <subcellularLocation>
        <location evidence="1 7">Cell membrane</location>
        <topology evidence="1 7">Multi-pass membrane protein</topology>
    </subcellularLocation>
</comment>
<reference evidence="9" key="1">
    <citation type="submission" date="2017-02" db="EMBL/GenBank/DDBJ databases">
        <title>Delving into the versatile metabolic prowess of the omnipresent phylum Bacteroidetes.</title>
        <authorList>
            <person name="Nobu M.K."/>
            <person name="Mei R."/>
            <person name="Narihiro T."/>
            <person name="Kuroda K."/>
            <person name="Liu W.-T."/>
        </authorList>
    </citation>
    <scope>NUCLEOTIDE SEQUENCE</scope>
    <source>
        <strain evidence="9">ADurb.Bin276</strain>
    </source>
</reference>
<evidence type="ECO:0000256" key="6">
    <source>
        <dbReference type="ARBA" id="ARBA00023136"/>
    </source>
</evidence>
<comment type="caution">
    <text evidence="9">The sequence shown here is derived from an EMBL/GenBank/DDBJ whole genome shotgun (WGS) entry which is preliminary data.</text>
</comment>
<dbReference type="PROSITE" id="PS50928">
    <property type="entry name" value="ABC_TM1"/>
    <property type="match status" value="1"/>
</dbReference>
<feature type="domain" description="ABC transmembrane type-1" evidence="8">
    <location>
        <begin position="76"/>
        <end position="270"/>
    </location>
</feature>
<dbReference type="EMBL" id="MWBQ01000152">
    <property type="protein sequence ID" value="OQA55556.1"/>
    <property type="molecule type" value="Genomic_DNA"/>
</dbReference>
<dbReference type="InterPro" id="IPR035906">
    <property type="entry name" value="MetI-like_sf"/>
</dbReference>
<dbReference type="PANTHER" id="PTHR43744:SF12">
    <property type="entry name" value="ABC TRANSPORTER PERMEASE PROTEIN MG189-RELATED"/>
    <property type="match status" value="1"/>
</dbReference>
<feature type="transmembrane region" description="Helical" evidence="7">
    <location>
        <begin position="148"/>
        <end position="165"/>
    </location>
</feature>
<dbReference type="AlphaFoldDB" id="A0A1V5SLV0"/>
<comment type="similarity">
    <text evidence="7">Belongs to the binding-protein-dependent transport system permease family.</text>
</comment>
<keyword evidence="3" id="KW-1003">Cell membrane</keyword>
<accession>A0A1V5SLV0</accession>
<keyword evidence="6 7" id="KW-0472">Membrane</keyword>
<gene>
    <name evidence="9" type="primary">araQ_4</name>
    <name evidence="9" type="ORF">BWY41_01628</name>
</gene>
<keyword evidence="4 7" id="KW-0812">Transmembrane</keyword>
<dbReference type="Pfam" id="PF00528">
    <property type="entry name" value="BPD_transp_1"/>
    <property type="match status" value="1"/>
</dbReference>
<evidence type="ECO:0000256" key="4">
    <source>
        <dbReference type="ARBA" id="ARBA00022692"/>
    </source>
</evidence>
<evidence type="ECO:0000259" key="8">
    <source>
        <dbReference type="PROSITE" id="PS50928"/>
    </source>
</evidence>
<dbReference type="GO" id="GO:0055085">
    <property type="term" value="P:transmembrane transport"/>
    <property type="evidence" value="ECO:0007669"/>
    <property type="project" value="InterPro"/>
</dbReference>
<feature type="transmembrane region" description="Helical" evidence="7">
    <location>
        <begin position="111"/>
        <end position="128"/>
    </location>
</feature>
<feature type="transmembrane region" description="Helical" evidence="7">
    <location>
        <begin position="80"/>
        <end position="102"/>
    </location>
</feature>
<keyword evidence="2 7" id="KW-0813">Transport</keyword>
<evidence type="ECO:0000256" key="7">
    <source>
        <dbReference type="RuleBase" id="RU363032"/>
    </source>
</evidence>
<evidence type="ECO:0000256" key="1">
    <source>
        <dbReference type="ARBA" id="ARBA00004651"/>
    </source>
</evidence>
<dbReference type="PANTHER" id="PTHR43744">
    <property type="entry name" value="ABC TRANSPORTER PERMEASE PROTEIN MG189-RELATED-RELATED"/>
    <property type="match status" value="1"/>
</dbReference>
<dbReference type="GO" id="GO:0005886">
    <property type="term" value="C:plasma membrane"/>
    <property type="evidence" value="ECO:0007669"/>
    <property type="project" value="UniProtKB-SubCell"/>
</dbReference>
<keyword evidence="5 7" id="KW-1133">Transmembrane helix</keyword>
<evidence type="ECO:0000313" key="9">
    <source>
        <dbReference type="EMBL" id="OQA55556.1"/>
    </source>
</evidence>
<dbReference type="Gene3D" id="1.10.3720.10">
    <property type="entry name" value="MetI-like"/>
    <property type="match status" value="1"/>
</dbReference>
<dbReference type="InterPro" id="IPR000515">
    <property type="entry name" value="MetI-like"/>
</dbReference>
<sequence>MQEKLKRSTPITMKVILYVVMIVLILIALAPTLWMVSTSLKPKWEVFESEVRWIPNTITLDNYKRAFELLPLFNWLNNSAVTAVFTLVLTLFCDILIAYAFAKMEFKGKNFLFALVLITIMVPIYSTAVPMYKLTRWMNLIDTKTGIILPQAAEAIGVFLLTQFFRSIPKELNEAAKIDGASQWTTIWKVVVPLSIPAITVLVILTLANSWNNFFWPLVIAQSNSSITLPVGLSSVMSGVSEGAEAREYGLIMATSIIASLPTIIAFLFLQRKFIEGISMTGIKG</sequence>
<name>A0A1V5SLV0_9BACT</name>
<feature type="transmembrane region" description="Helical" evidence="7">
    <location>
        <begin position="186"/>
        <end position="208"/>
    </location>
</feature>
<organism evidence="9">
    <name type="scientific">Candidatus Atribacter allofermentans</name>
    <dbReference type="NCBI Taxonomy" id="1852833"/>
    <lineage>
        <taxon>Bacteria</taxon>
        <taxon>Pseudomonadati</taxon>
        <taxon>Atribacterota</taxon>
        <taxon>Atribacteria</taxon>
        <taxon>Atribacterales</taxon>
        <taxon>Atribacteraceae</taxon>
        <taxon>Atribacter</taxon>
    </lineage>
</organism>
<evidence type="ECO:0000256" key="5">
    <source>
        <dbReference type="ARBA" id="ARBA00022989"/>
    </source>
</evidence>
<evidence type="ECO:0000256" key="2">
    <source>
        <dbReference type="ARBA" id="ARBA00022448"/>
    </source>
</evidence>
<protein>
    <submittedName>
        <fullName evidence="9">L-arabinose transport system permease protein AraQ</fullName>
    </submittedName>
</protein>
<dbReference type="CDD" id="cd06261">
    <property type="entry name" value="TM_PBP2"/>
    <property type="match status" value="1"/>
</dbReference>
<dbReference type="SUPFAM" id="SSF161098">
    <property type="entry name" value="MetI-like"/>
    <property type="match status" value="1"/>
</dbReference>
<evidence type="ECO:0000256" key="3">
    <source>
        <dbReference type="ARBA" id="ARBA00022475"/>
    </source>
</evidence>
<feature type="transmembrane region" description="Helical" evidence="7">
    <location>
        <begin position="15"/>
        <end position="36"/>
    </location>
</feature>
<dbReference type="Proteomes" id="UP000485569">
    <property type="component" value="Unassembled WGS sequence"/>
</dbReference>